<feature type="compositionally biased region" description="Polar residues" evidence="10">
    <location>
        <begin position="355"/>
        <end position="366"/>
    </location>
</feature>
<name>A0AAD6J0X0_DREDA</name>
<keyword evidence="3 11" id="KW-0812">Transmembrane</keyword>
<keyword evidence="6 11" id="KW-1133">Transmembrane helix</keyword>
<evidence type="ECO:0000313" key="12">
    <source>
        <dbReference type="EMBL" id="KAJ6262409.1"/>
    </source>
</evidence>
<evidence type="ECO:0000256" key="11">
    <source>
        <dbReference type="SAM" id="Phobius"/>
    </source>
</evidence>
<feature type="region of interest" description="Disordered" evidence="10">
    <location>
        <begin position="354"/>
        <end position="451"/>
    </location>
</feature>
<organism evidence="12 13">
    <name type="scientific">Drechslerella dactyloides</name>
    <name type="common">Nematode-trapping fungus</name>
    <name type="synonym">Arthrobotrys dactyloides</name>
    <dbReference type="NCBI Taxonomy" id="74499"/>
    <lineage>
        <taxon>Eukaryota</taxon>
        <taxon>Fungi</taxon>
        <taxon>Dikarya</taxon>
        <taxon>Ascomycota</taxon>
        <taxon>Pezizomycotina</taxon>
        <taxon>Orbiliomycetes</taxon>
        <taxon>Orbiliales</taxon>
        <taxon>Orbiliaceae</taxon>
        <taxon>Drechslerella</taxon>
    </lineage>
</organism>
<evidence type="ECO:0000256" key="3">
    <source>
        <dbReference type="ARBA" id="ARBA00022692"/>
    </source>
</evidence>
<reference evidence="12" key="1">
    <citation type="submission" date="2023-01" db="EMBL/GenBank/DDBJ databases">
        <title>The chitinases involved in constricting ring structure development in the nematode-trapping fungus Drechslerella dactyloides.</title>
        <authorList>
            <person name="Wang R."/>
            <person name="Zhang L."/>
            <person name="Tang P."/>
            <person name="Li S."/>
            <person name="Liang L."/>
        </authorList>
    </citation>
    <scope>NUCLEOTIDE SEQUENCE</scope>
    <source>
        <strain evidence="12">YMF1.00031</strain>
    </source>
</reference>
<feature type="compositionally biased region" description="Low complexity" evidence="10">
    <location>
        <begin position="409"/>
        <end position="424"/>
    </location>
</feature>
<evidence type="ECO:0000256" key="10">
    <source>
        <dbReference type="SAM" id="MobiDB-lite"/>
    </source>
</evidence>
<comment type="function">
    <text evidence="9">Involved in the organization of the mitochondrial membranes and the global structure of the mitochondria. Also required for mitochondrial distribution and mobility as well as for the maintenance of mitochondrial DNA nucleoids structures.</text>
</comment>
<keyword evidence="5" id="KW-0809">Transit peptide</keyword>
<feature type="compositionally biased region" description="Basic and acidic residues" evidence="10">
    <location>
        <begin position="382"/>
        <end position="395"/>
    </location>
</feature>
<feature type="transmembrane region" description="Helical" evidence="11">
    <location>
        <begin position="518"/>
        <end position="545"/>
    </location>
</feature>
<dbReference type="InterPro" id="IPR012571">
    <property type="entry name" value="Mdm31/Mdm32"/>
</dbReference>
<keyword evidence="7" id="KW-0496">Mitochondrion</keyword>
<accession>A0AAD6J0X0</accession>
<keyword evidence="13" id="KW-1185">Reference proteome</keyword>
<feature type="transmembrane region" description="Helical" evidence="11">
    <location>
        <begin position="1060"/>
        <end position="1081"/>
    </location>
</feature>
<comment type="caution">
    <text evidence="12">The sequence shown here is derived from an EMBL/GenBank/DDBJ whole genome shotgun (WGS) entry which is preliminary data.</text>
</comment>
<dbReference type="EMBL" id="JAQGDS010000003">
    <property type="protein sequence ID" value="KAJ6262409.1"/>
    <property type="molecule type" value="Genomic_DNA"/>
</dbReference>
<sequence>MPRVDVEEEQQDAEADDGSLHLSTVSLLSIHIQVNWEKVTYVGLVVFGNLQPVEQQMAVDLRLDEHEVDEEDDKVVLDVLVGKVLAARALRQAHGAARLAVVGGLRGRVEDRHGYDIVVASRLGEFVWWRDRNQGCGPIRLKYFTPDDAIATSPPAQNPTNGDDTNISLLLLSSSITISSPHGGLHRTNIHRRRQCPPVDALRPTMTTAASTARQLWQTARRLWHATAPPPPFSVPAPPPQHPRPFPTLFFFAAARPSRASPRYVLSRGFASGLFAWSSLPSKASETTAAVVTSCSAPSTVGGNVNVNVNVTASGRRKLRDRTHREVLYPLANAIWRRGVCTDCRKDGILRMSRRSASSTTYQTRANGKTNGKHGGGNGRSLRRDKNGDAKDYLRGSRQQQQQLDKGNGKSAVAGAVSSSAGGKLPDPKNSKPAPDPPKNPKDDEPKSPSSLAAAAAAIARRAARDHGFMERLPQIHRPSKEELLAAASSAWDRLRIRFKWLTIRQIRPFNLDEISAFFSWIILGNLAWIILGTTTFFSITIWLVNTVFAQEHLAKVVGNYLTQEMGMKVVFESAIVPRWKDGCISFKKVFVSRRPGILKGRNVEKGSSSIAAAAAAAAAFSEGHAGTADEEDDGNYTQFDVTIDTVNVTISLARWMNGRGLLVDVDMNGVRGVVDRTHLRFDPDVDPRTYRYAHTVGDFELDRFKLEDLLVTVYQPDGFRPFHVSIFSCDLPQLRKRWLFYDFLSASHVSGSYDDSLFTLHPRQTHGPTVPQDSVTVSAESPEATAYPWKKTSRFRIDGLRFDHLNRGYEGPLSWIVAGNLDIVADIYFPEDSAEGISKFMHDVMEKMETSIAVRREKLTNMMAVSAPDLSYENISGLIGAAVGLTEDDSGGSSGVVANTLSLEGEGYTTAILHEEDHLRTFEEATSTNAYTDMDGVDEMHADGGSSTTTATTTMSDESKFMMMDLRLQMNDTRAAIPLFTQDLSYRNNALMRPIVAYINSQRTIIPINCRLVKRVKEFDGSWTLFDSGLMDDLSAEVYDAFVRDIADADIKKRRMRAVGLWSLQVFMNAFLAAMAGTMLA</sequence>
<evidence type="ECO:0000256" key="1">
    <source>
        <dbReference type="ARBA" id="ARBA00004273"/>
    </source>
</evidence>
<evidence type="ECO:0000313" key="13">
    <source>
        <dbReference type="Proteomes" id="UP001221413"/>
    </source>
</evidence>
<dbReference type="Proteomes" id="UP001221413">
    <property type="component" value="Unassembled WGS sequence"/>
</dbReference>
<keyword evidence="4" id="KW-0999">Mitochondrion inner membrane</keyword>
<evidence type="ECO:0000256" key="9">
    <source>
        <dbReference type="ARBA" id="ARBA00025191"/>
    </source>
</evidence>
<dbReference type="PANTHER" id="PTHR31068:SF0">
    <property type="entry name" value="MITOCHONDRIAL DISTRIBUTION AND MORPHOLOGY PROTEIN 31"/>
    <property type="match status" value="1"/>
</dbReference>
<dbReference type="PANTHER" id="PTHR31068">
    <property type="entry name" value="MITOCHONDRIAL DISTRIBUTION AND MORPHOLOGY PROTEIN 31"/>
    <property type="match status" value="1"/>
</dbReference>
<comment type="subcellular location">
    <subcellularLocation>
        <location evidence="1">Mitochondrion inner membrane</location>
    </subcellularLocation>
</comment>
<evidence type="ECO:0000256" key="4">
    <source>
        <dbReference type="ARBA" id="ARBA00022792"/>
    </source>
</evidence>
<proteinExistence type="inferred from homology"/>
<dbReference type="GO" id="GO:0000001">
    <property type="term" value="P:mitochondrion inheritance"/>
    <property type="evidence" value="ECO:0007669"/>
    <property type="project" value="InterPro"/>
</dbReference>
<evidence type="ECO:0008006" key="14">
    <source>
        <dbReference type="Google" id="ProtNLM"/>
    </source>
</evidence>
<dbReference type="GO" id="GO:0005743">
    <property type="term" value="C:mitochondrial inner membrane"/>
    <property type="evidence" value="ECO:0007669"/>
    <property type="project" value="UniProtKB-SubCell"/>
</dbReference>
<dbReference type="AlphaFoldDB" id="A0AAD6J0X0"/>
<protein>
    <recommendedName>
        <fullName evidence="14">Mitochondrial distribution and morphology protein 31</fullName>
    </recommendedName>
</protein>
<evidence type="ECO:0000256" key="7">
    <source>
        <dbReference type="ARBA" id="ARBA00023128"/>
    </source>
</evidence>
<dbReference type="GO" id="GO:0007005">
    <property type="term" value="P:mitochondrion organization"/>
    <property type="evidence" value="ECO:0007669"/>
    <property type="project" value="InterPro"/>
</dbReference>
<dbReference type="Pfam" id="PF08118">
    <property type="entry name" value="MDM31_MDM32"/>
    <property type="match status" value="1"/>
</dbReference>
<gene>
    <name evidence="12" type="ORF">Dda_3217</name>
</gene>
<comment type="similarity">
    <text evidence="2">Belongs to the MDM31/MDM32 family.</text>
</comment>
<keyword evidence="8 11" id="KW-0472">Membrane</keyword>
<evidence type="ECO:0000256" key="2">
    <source>
        <dbReference type="ARBA" id="ARBA00005687"/>
    </source>
</evidence>
<evidence type="ECO:0000256" key="5">
    <source>
        <dbReference type="ARBA" id="ARBA00022946"/>
    </source>
</evidence>
<evidence type="ECO:0000256" key="8">
    <source>
        <dbReference type="ARBA" id="ARBA00023136"/>
    </source>
</evidence>
<evidence type="ECO:0000256" key="6">
    <source>
        <dbReference type="ARBA" id="ARBA00022989"/>
    </source>
</evidence>